<sequence>MQHLESVQFFYCVTAHSNCLALLLVVANGGPSLEEARKVRSGPWGFQTQSWASLCMLALILTLIDHKNFIINKIIVNQQ</sequence>
<proteinExistence type="predicted"/>
<name>A0A0E9QQ33_ANGAN</name>
<reference evidence="2" key="2">
    <citation type="journal article" date="2015" name="Fish Shellfish Immunol.">
        <title>Early steps in the European eel (Anguilla anguilla)-Vibrio vulnificus interaction in the gills: Role of the RtxA13 toxin.</title>
        <authorList>
            <person name="Callol A."/>
            <person name="Pajuelo D."/>
            <person name="Ebbesson L."/>
            <person name="Teles M."/>
            <person name="MacKenzie S."/>
            <person name="Amaro C."/>
        </authorList>
    </citation>
    <scope>NUCLEOTIDE SEQUENCE</scope>
</reference>
<protein>
    <submittedName>
        <fullName evidence="2">Uncharacterized protein</fullName>
    </submittedName>
</protein>
<feature type="transmembrane region" description="Helical" evidence="1">
    <location>
        <begin position="7"/>
        <end position="26"/>
    </location>
</feature>
<evidence type="ECO:0000313" key="2">
    <source>
        <dbReference type="EMBL" id="JAH18914.1"/>
    </source>
</evidence>
<accession>A0A0E9QQ33</accession>
<keyword evidence="1" id="KW-0812">Transmembrane</keyword>
<reference evidence="2" key="1">
    <citation type="submission" date="2014-11" db="EMBL/GenBank/DDBJ databases">
        <authorList>
            <person name="Amaro Gonzalez C."/>
        </authorList>
    </citation>
    <scope>NUCLEOTIDE SEQUENCE</scope>
</reference>
<feature type="transmembrane region" description="Helical" evidence="1">
    <location>
        <begin position="46"/>
        <end position="64"/>
    </location>
</feature>
<keyword evidence="1" id="KW-1133">Transmembrane helix</keyword>
<dbReference type="AlphaFoldDB" id="A0A0E9QQ33"/>
<evidence type="ECO:0000256" key="1">
    <source>
        <dbReference type="SAM" id="Phobius"/>
    </source>
</evidence>
<organism evidence="2">
    <name type="scientific">Anguilla anguilla</name>
    <name type="common">European freshwater eel</name>
    <name type="synonym">Muraena anguilla</name>
    <dbReference type="NCBI Taxonomy" id="7936"/>
    <lineage>
        <taxon>Eukaryota</taxon>
        <taxon>Metazoa</taxon>
        <taxon>Chordata</taxon>
        <taxon>Craniata</taxon>
        <taxon>Vertebrata</taxon>
        <taxon>Euteleostomi</taxon>
        <taxon>Actinopterygii</taxon>
        <taxon>Neopterygii</taxon>
        <taxon>Teleostei</taxon>
        <taxon>Anguilliformes</taxon>
        <taxon>Anguillidae</taxon>
        <taxon>Anguilla</taxon>
    </lineage>
</organism>
<keyword evidence="1" id="KW-0472">Membrane</keyword>
<dbReference type="EMBL" id="GBXM01100551">
    <property type="protein sequence ID" value="JAH08026.1"/>
    <property type="molecule type" value="Transcribed_RNA"/>
</dbReference>
<dbReference type="EMBL" id="GBXM01089663">
    <property type="protein sequence ID" value="JAH18914.1"/>
    <property type="molecule type" value="Transcribed_RNA"/>
</dbReference>